<dbReference type="InterPro" id="IPR024930">
    <property type="entry name" value="Skp_dom_sf"/>
</dbReference>
<evidence type="ECO:0000313" key="5">
    <source>
        <dbReference type="EMBL" id="HER94948.1"/>
    </source>
</evidence>
<feature type="chain" id="PRO_5030943046" evidence="4">
    <location>
        <begin position="23"/>
        <end position="178"/>
    </location>
</feature>
<organism evidence="5">
    <name type="scientific">Rhodothermus marinus</name>
    <name type="common">Rhodothermus obamensis</name>
    <dbReference type="NCBI Taxonomy" id="29549"/>
    <lineage>
        <taxon>Bacteria</taxon>
        <taxon>Pseudomonadati</taxon>
        <taxon>Rhodothermota</taxon>
        <taxon>Rhodothermia</taxon>
        <taxon>Rhodothermales</taxon>
        <taxon>Rhodothermaceae</taxon>
        <taxon>Rhodothermus</taxon>
    </lineage>
</organism>
<accession>A0A7V2AYE7</accession>
<feature type="coiled-coil region" evidence="3">
    <location>
        <begin position="45"/>
        <end position="105"/>
    </location>
</feature>
<dbReference type="InterPro" id="IPR005632">
    <property type="entry name" value="Chaperone_Skp"/>
</dbReference>
<name>A0A7V2AYE7_RHOMR</name>
<dbReference type="AlphaFoldDB" id="A0A7V2AYE7"/>
<dbReference type="PANTHER" id="PTHR35089:SF1">
    <property type="entry name" value="CHAPERONE PROTEIN SKP"/>
    <property type="match status" value="1"/>
</dbReference>
<protein>
    <submittedName>
        <fullName evidence="5">OmpH family outer membrane protein</fullName>
    </submittedName>
</protein>
<dbReference type="GO" id="GO:0051082">
    <property type="term" value="F:unfolded protein binding"/>
    <property type="evidence" value="ECO:0007669"/>
    <property type="project" value="InterPro"/>
</dbReference>
<evidence type="ECO:0000256" key="2">
    <source>
        <dbReference type="ARBA" id="ARBA00022729"/>
    </source>
</evidence>
<reference evidence="5" key="1">
    <citation type="journal article" date="2020" name="mSystems">
        <title>Genome- and Community-Level Interaction Insights into Carbon Utilization and Element Cycling Functions of Hydrothermarchaeota in Hydrothermal Sediment.</title>
        <authorList>
            <person name="Zhou Z."/>
            <person name="Liu Y."/>
            <person name="Xu W."/>
            <person name="Pan J."/>
            <person name="Luo Z.H."/>
            <person name="Li M."/>
        </authorList>
    </citation>
    <scope>NUCLEOTIDE SEQUENCE [LARGE SCALE GENOMIC DNA]</scope>
    <source>
        <strain evidence="5">SpSt-143</strain>
    </source>
</reference>
<keyword evidence="3" id="KW-0175">Coiled coil</keyword>
<dbReference type="SMART" id="SM00935">
    <property type="entry name" value="OmpH"/>
    <property type="match status" value="1"/>
</dbReference>
<dbReference type="GO" id="GO:0050821">
    <property type="term" value="P:protein stabilization"/>
    <property type="evidence" value="ECO:0007669"/>
    <property type="project" value="TreeGrafter"/>
</dbReference>
<evidence type="ECO:0000256" key="1">
    <source>
        <dbReference type="ARBA" id="ARBA00009091"/>
    </source>
</evidence>
<keyword evidence="2 4" id="KW-0732">Signal</keyword>
<proteinExistence type="inferred from homology"/>
<feature type="signal peptide" evidence="4">
    <location>
        <begin position="1"/>
        <end position="22"/>
    </location>
</feature>
<dbReference type="Pfam" id="PF03938">
    <property type="entry name" value="OmpH"/>
    <property type="match status" value="1"/>
</dbReference>
<evidence type="ECO:0000256" key="4">
    <source>
        <dbReference type="SAM" id="SignalP"/>
    </source>
</evidence>
<dbReference type="EMBL" id="DSGB01000001">
    <property type="protein sequence ID" value="HER94948.1"/>
    <property type="molecule type" value="Genomic_DNA"/>
</dbReference>
<evidence type="ECO:0000256" key="3">
    <source>
        <dbReference type="SAM" id="Coils"/>
    </source>
</evidence>
<gene>
    <name evidence="5" type="ORF">ENO59_00285</name>
</gene>
<comment type="caution">
    <text evidence="5">The sequence shown here is derived from an EMBL/GenBank/DDBJ whole genome shotgun (WGS) entry which is preliminary data.</text>
</comment>
<dbReference type="PANTHER" id="PTHR35089">
    <property type="entry name" value="CHAPERONE PROTEIN SKP"/>
    <property type="match status" value="1"/>
</dbReference>
<dbReference type="GO" id="GO:0005829">
    <property type="term" value="C:cytosol"/>
    <property type="evidence" value="ECO:0007669"/>
    <property type="project" value="TreeGrafter"/>
</dbReference>
<dbReference type="SUPFAM" id="SSF111384">
    <property type="entry name" value="OmpH-like"/>
    <property type="match status" value="1"/>
</dbReference>
<sequence>MRRHVGLLTLLGMLCWSSALQAQHRIGYVDTEYILSRLPEYQSVQQQLDQMVRDWQNELDRRRQNIDQMFEEYQARELLYTQEERQRRREEIVRAEEELERLRQQYFGPEGELFRQQEALLRPIQERVLEAIEAVARDRGYDYVLDKAAAPMLLYAPPEHDLSDRVLAQLNVNVESRN</sequence>
<dbReference type="Gene3D" id="3.30.910.20">
    <property type="entry name" value="Skp domain"/>
    <property type="match status" value="1"/>
</dbReference>
<comment type="similarity">
    <text evidence="1">Belongs to the Skp family.</text>
</comment>